<evidence type="ECO:0000313" key="1">
    <source>
        <dbReference type="EMBL" id="TDQ00719.1"/>
    </source>
</evidence>
<comment type="caution">
    <text evidence="1">The sequence shown here is derived from an EMBL/GenBank/DDBJ whole genome shotgun (WGS) entry which is preliminary data.</text>
</comment>
<reference evidence="1 2" key="1">
    <citation type="submission" date="2019-03" db="EMBL/GenBank/DDBJ databases">
        <title>Genomic Encyclopedia of Type Strains, Phase IV (KMG-IV): sequencing the most valuable type-strain genomes for metagenomic binning, comparative biology and taxonomic classification.</title>
        <authorList>
            <person name="Goeker M."/>
        </authorList>
    </citation>
    <scope>NUCLEOTIDE SEQUENCE [LARGE SCALE GENOMIC DNA]</scope>
    <source>
        <strain evidence="1 2">DSM 45361</strain>
    </source>
</reference>
<dbReference type="OrthoDB" id="3850777at2"/>
<evidence type="ECO:0008006" key="3">
    <source>
        <dbReference type="Google" id="ProtNLM"/>
    </source>
</evidence>
<name>A0A4R6SIK5_LABRH</name>
<keyword evidence="2" id="KW-1185">Reference proteome</keyword>
<organism evidence="1 2">
    <name type="scientific">Labedaea rhizosphaerae</name>
    <dbReference type="NCBI Taxonomy" id="598644"/>
    <lineage>
        <taxon>Bacteria</taxon>
        <taxon>Bacillati</taxon>
        <taxon>Actinomycetota</taxon>
        <taxon>Actinomycetes</taxon>
        <taxon>Pseudonocardiales</taxon>
        <taxon>Pseudonocardiaceae</taxon>
        <taxon>Labedaea</taxon>
    </lineage>
</organism>
<protein>
    <recommendedName>
        <fullName evidence="3">Galactose mutarotase-like enzyme</fullName>
    </recommendedName>
</protein>
<sequence>MTAKITTDLALGGRWTELHVGGRDWLWHRDDSARATARPGDAFVDAGGLEECVPTVRGVPDHGAAWTRAWHAVDDRTASVRTPDFQLRRRFEELPDGIEAAYRLTAEPGYRFIWAAHALLDLSTRARLALPYGVSVRVFPEGADLLDRPWPPDARYATTTWPDCGGIPMHRLGPSDKTAVGAIAVDCEHVSVHDNGDKLTMTLTADEGVRRSVALWRNLGGFPPDGPYRSIGVEPMLGAVFDLAEAEPDDAVTVPSAGAVEWALRITG</sequence>
<dbReference type="AlphaFoldDB" id="A0A4R6SIK5"/>
<gene>
    <name evidence="1" type="ORF">EV186_102585</name>
</gene>
<dbReference type="Proteomes" id="UP000295444">
    <property type="component" value="Unassembled WGS sequence"/>
</dbReference>
<evidence type="ECO:0000313" key="2">
    <source>
        <dbReference type="Proteomes" id="UP000295444"/>
    </source>
</evidence>
<accession>A0A4R6SIK5</accession>
<dbReference type="Gene3D" id="2.70.98.10">
    <property type="match status" value="1"/>
</dbReference>
<dbReference type="RefSeq" id="WP_133849392.1">
    <property type="nucleotide sequence ID" value="NZ_SNXZ01000002.1"/>
</dbReference>
<dbReference type="GO" id="GO:0030246">
    <property type="term" value="F:carbohydrate binding"/>
    <property type="evidence" value="ECO:0007669"/>
    <property type="project" value="InterPro"/>
</dbReference>
<dbReference type="EMBL" id="SNXZ01000002">
    <property type="protein sequence ID" value="TDQ00719.1"/>
    <property type="molecule type" value="Genomic_DNA"/>
</dbReference>
<proteinExistence type="predicted"/>
<dbReference type="InterPro" id="IPR014718">
    <property type="entry name" value="GH-type_carb-bd"/>
</dbReference>